<protein>
    <recommendedName>
        <fullName evidence="4">Solute-binding protein family 3/N-terminal domain-containing protein</fullName>
    </recommendedName>
</protein>
<accession>A0ABV4AFX8</accession>
<evidence type="ECO:0000313" key="3">
    <source>
        <dbReference type="Proteomes" id="UP001562065"/>
    </source>
</evidence>
<gene>
    <name evidence="2" type="ORF">AB5I84_01130</name>
</gene>
<dbReference type="Proteomes" id="UP001562065">
    <property type="component" value="Unassembled WGS sequence"/>
</dbReference>
<feature type="chain" id="PRO_5047065710" description="Solute-binding protein family 3/N-terminal domain-containing protein" evidence="1">
    <location>
        <begin position="19"/>
        <end position="296"/>
    </location>
</feature>
<proteinExistence type="predicted"/>
<comment type="caution">
    <text evidence="2">The sequence shown here is derived from an EMBL/GenBank/DDBJ whole genome shotgun (WGS) entry which is preliminary data.</text>
</comment>
<reference evidence="2 3" key="1">
    <citation type="submission" date="2024-07" db="EMBL/GenBank/DDBJ databases">
        <authorList>
            <person name="Ren Q."/>
        </authorList>
    </citation>
    <scope>NUCLEOTIDE SEQUENCE [LARGE SCALE GENOMIC DNA]</scope>
    <source>
        <strain evidence="2 3">REN37</strain>
    </source>
</reference>
<evidence type="ECO:0008006" key="4">
    <source>
        <dbReference type="Google" id="ProtNLM"/>
    </source>
</evidence>
<name>A0ABV4AFX8_9GAMM</name>
<keyword evidence="1" id="KW-0732">Signal</keyword>
<evidence type="ECO:0000313" key="2">
    <source>
        <dbReference type="EMBL" id="MEY1660748.1"/>
    </source>
</evidence>
<evidence type="ECO:0000256" key="1">
    <source>
        <dbReference type="SAM" id="SignalP"/>
    </source>
</evidence>
<dbReference type="RefSeq" id="WP_369453991.1">
    <property type="nucleotide sequence ID" value="NZ_JBGCUO010000001.1"/>
</dbReference>
<feature type="signal peptide" evidence="1">
    <location>
        <begin position="1"/>
        <end position="18"/>
    </location>
</feature>
<dbReference type="EMBL" id="JBGCUO010000001">
    <property type="protein sequence ID" value="MEY1660748.1"/>
    <property type="molecule type" value="Genomic_DNA"/>
</dbReference>
<sequence>MPRWLLWSWVLLASVAGADDGPPRQEVRYPAMESAQDQRDSYPLALLQLALDKSSDEFGDYELTPAPDHATATRALMELRPGGSLDVLWTMTTAEREAMARPIRIPIHKGLLGYRLLVVRSEDAPWFAAANDLTPLRTVLAGLGHDWPDREIFDANQLPALPVGNYEALFYMLQQGRFDYLSRGMLEAWAELDHRRELDLKVADRLLLYFRVANYFFVDPSDERLAQRIELGLEQALADGSFDELFYNYPEHQQAFALTRAAERQLLQLDNPLLPTMPVERPELWYYPERQPLPAP</sequence>
<keyword evidence="3" id="KW-1185">Reference proteome</keyword>
<dbReference type="SUPFAM" id="SSF53850">
    <property type="entry name" value="Periplasmic binding protein-like II"/>
    <property type="match status" value="1"/>
</dbReference>
<organism evidence="2 3">
    <name type="scientific">Isoalcanivorax beigongshangi</name>
    <dbReference type="NCBI Taxonomy" id="3238810"/>
    <lineage>
        <taxon>Bacteria</taxon>
        <taxon>Pseudomonadati</taxon>
        <taxon>Pseudomonadota</taxon>
        <taxon>Gammaproteobacteria</taxon>
        <taxon>Oceanospirillales</taxon>
        <taxon>Alcanivoracaceae</taxon>
        <taxon>Isoalcanivorax</taxon>
    </lineage>
</organism>